<name>A0A6B0VG50_9EURY</name>
<comment type="caution">
    <text evidence="5">The sequence shown here is derived from an EMBL/GenBank/DDBJ whole genome shotgun (WGS) entry which is preliminary data.</text>
</comment>
<dbReference type="GO" id="GO:0016811">
    <property type="term" value="F:hydrolase activity, acting on carbon-nitrogen (but not peptide) bonds, in linear amides"/>
    <property type="evidence" value="ECO:0007669"/>
    <property type="project" value="TreeGrafter"/>
</dbReference>
<accession>A0A6B0VG50</accession>
<dbReference type="Proteomes" id="UP000434101">
    <property type="component" value="Unassembled WGS sequence"/>
</dbReference>
<keyword evidence="4" id="KW-0862">Zinc</keyword>
<reference evidence="5 6" key="1">
    <citation type="submission" date="2020-01" db="EMBL/GenBank/DDBJ databases">
        <title>Natronorubrum sp. JWXQ-INN 674 isolated from Inner Mongolia Autonomous Region of China.</title>
        <authorList>
            <person name="Xue Q."/>
        </authorList>
    </citation>
    <scope>NUCLEOTIDE SEQUENCE [LARGE SCALE GENOMIC DNA]</scope>
    <source>
        <strain evidence="5 6">JWXQ-INN-674</strain>
    </source>
</reference>
<dbReference type="EMBL" id="WUYX01000002">
    <property type="protein sequence ID" value="MXV60484.1"/>
    <property type="molecule type" value="Genomic_DNA"/>
</dbReference>
<dbReference type="InterPro" id="IPR003785">
    <property type="entry name" value="Creatininase/forma_Hydrolase"/>
</dbReference>
<organism evidence="5 6">
    <name type="scientific">Natronorubrum halalkaliphilum</name>
    <dbReference type="NCBI Taxonomy" id="2691917"/>
    <lineage>
        <taxon>Archaea</taxon>
        <taxon>Methanobacteriati</taxon>
        <taxon>Methanobacteriota</taxon>
        <taxon>Stenosarchaea group</taxon>
        <taxon>Halobacteria</taxon>
        <taxon>Halobacteriales</taxon>
        <taxon>Natrialbaceae</taxon>
        <taxon>Natronorubrum</taxon>
    </lineage>
</organism>
<dbReference type="OrthoDB" id="46121at2157"/>
<dbReference type="PANTHER" id="PTHR35005">
    <property type="entry name" value="3-DEHYDRO-SCYLLO-INOSOSE HYDROLASE"/>
    <property type="match status" value="1"/>
</dbReference>
<protein>
    <submittedName>
        <fullName evidence="5">Creatininase family protein</fullName>
    </submittedName>
</protein>
<dbReference type="Pfam" id="PF02633">
    <property type="entry name" value="Creatininase"/>
    <property type="match status" value="1"/>
</dbReference>
<dbReference type="AlphaFoldDB" id="A0A6B0VG50"/>
<keyword evidence="3" id="KW-0378">Hydrolase</keyword>
<evidence type="ECO:0000256" key="1">
    <source>
        <dbReference type="ARBA" id="ARBA00001947"/>
    </source>
</evidence>
<keyword evidence="6" id="KW-1185">Reference proteome</keyword>
<evidence type="ECO:0000313" key="6">
    <source>
        <dbReference type="Proteomes" id="UP000434101"/>
    </source>
</evidence>
<keyword evidence="2" id="KW-0479">Metal-binding</keyword>
<dbReference type="SUPFAM" id="SSF102215">
    <property type="entry name" value="Creatininase"/>
    <property type="match status" value="1"/>
</dbReference>
<dbReference type="InterPro" id="IPR024087">
    <property type="entry name" value="Creatininase-like_sf"/>
</dbReference>
<evidence type="ECO:0000313" key="5">
    <source>
        <dbReference type="EMBL" id="MXV60484.1"/>
    </source>
</evidence>
<evidence type="ECO:0000256" key="4">
    <source>
        <dbReference type="ARBA" id="ARBA00022833"/>
    </source>
</evidence>
<dbReference type="GO" id="GO:0009231">
    <property type="term" value="P:riboflavin biosynthetic process"/>
    <property type="evidence" value="ECO:0007669"/>
    <property type="project" value="TreeGrafter"/>
</dbReference>
<sequence>MCREAPLVIGDLFTHSQSWFSKTAGETREIGEQDGSVVLVPVGSVEQHGRHLPVGTDTLLASAVTMCGVSLVEECPALVTPPVWSGYSPHHLSFGGTLTLSFDTALAVLTDIVSSALENGFDAVLLVNGHGGNGPLVGAAVSEIGAEHPDVTVTGLTYFSLAEPFIDEIRDSDPGGMAHGGEFETSLLLHLFPDLVRDGPREATPLDEPLVYGDTDLLDSGPLSVYRPFESYSSSGAIGDPDLASAAKGRELFDRLAEELATVVQALSVHVHSAETADGE</sequence>
<dbReference type="Gene3D" id="3.40.50.10310">
    <property type="entry name" value="Creatininase"/>
    <property type="match status" value="1"/>
</dbReference>
<dbReference type="GO" id="GO:0046872">
    <property type="term" value="F:metal ion binding"/>
    <property type="evidence" value="ECO:0007669"/>
    <property type="project" value="UniProtKB-KW"/>
</dbReference>
<gene>
    <name evidence="5" type="ORF">GS429_00040</name>
</gene>
<evidence type="ECO:0000256" key="3">
    <source>
        <dbReference type="ARBA" id="ARBA00022801"/>
    </source>
</evidence>
<dbReference type="PANTHER" id="PTHR35005:SF1">
    <property type="entry name" value="2-AMINO-5-FORMYLAMINO-6-RIBOSYLAMINOPYRIMIDIN-4(3H)-ONE 5'-MONOPHOSPHATE DEFORMYLASE"/>
    <property type="match status" value="1"/>
</dbReference>
<comment type="cofactor">
    <cofactor evidence="1">
        <name>Zn(2+)</name>
        <dbReference type="ChEBI" id="CHEBI:29105"/>
    </cofactor>
</comment>
<evidence type="ECO:0000256" key="2">
    <source>
        <dbReference type="ARBA" id="ARBA00022723"/>
    </source>
</evidence>
<proteinExistence type="predicted"/>